<dbReference type="Gene3D" id="3.30.530.20">
    <property type="match status" value="1"/>
</dbReference>
<dbReference type="InterPro" id="IPR023393">
    <property type="entry name" value="START-like_dom_sf"/>
</dbReference>
<evidence type="ECO:0000256" key="1">
    <source>
        <dbReference type="SAM" id="MobiDB-lite"/>
    </source>
</evidence>
<feature type="compositionally biased region" description="Polar residues" evidence="1">
    <location>
        <begin position="64"/>
        <end position="87"/>
    </location>
</feature>
<protein>
    <submittedName>
        <fullName evidence="2">Uncharacterized protein</fullName>
    </submittedName>
</protein>
<name>A0AAV0T3A3_9STRA</name>
<reference evidence="2" key="1">
    <citation type="submission" date="2022-12" db="EMBL/GenBank/DDBJ databases">
        <authorList>
            <person name="Webb A."/>
        </authorList>
    </citation>
    <scope>NUCLEOTIDE SEQUENCE</scope>
    <source>
        <strain evidence="2">Pd1</strain>
    </source>
</reference>
<feature type="compositionally biased region" description="Basic and acidic residues" evidence="1">
    <location>
        <begin position="22"/>
        <end position="32"/>
    </location>
</feature>
<gene>
    <name evidence="2" type="ORF">PDE001_LOCUS644</name>
</gene>
<evidence type="ECO:0000313" key="2">
    <source>
        <dbReference type="EMBL" id="CAI5711588.1"/>
    </source>
</evidence>
<feature type="compositionally biased region" description="Polar residues" evidence="1">
    <location>
        <begin position="46"/>
        <end position="55"/>
    </location>
</feature>
<sequence length="371" mass="41998">MANQHGDSFERWLGPPLPTFQRRPDGVQESRQSRRQSQQILDQHVRQSQQISNHTVDCALHPSSPVSNNEACSSSAQQIPRSSQQISAGFPPLQQRSAGSNSNSISKYIELSPARRREIIIRVTEFVQNVMASMLSDKASNVQWKPKFRKKDISYYVDETSVKPGQTRFCCNTCRQSPSPISTALANYRATMYVQYTSCRSPGLMVDREVCIAVATDMIHQPDGSTIGYCLWETVDGPEFAKATNKFESSIMFRSGFFFRRSGRQRQSTTGYANQSYTKIVYMVGLEPDGWAPGLATKMLMEKFGTTVTRLCSHFRRKQLDSRMFVMKTEWTSKISPKSCKQCEAAPSAVEPRKLPLLRSRGVQILFPKSW</sequence>
<feature type="region of interest" description="Disordered" evidence="1">
    <location>
        <begin position="1"/>
        <end position="102"/>
    </location>
</feature>
<comment type="caution">
    <text evidence="2">The sequence shown here is derived from an EMBL/GenBank/DDBJ whole genome shotgun (WGS) entry which is preliminary data.</text>
</comment>
<dbReference type="SUPFAM" id="SSF55961">
    <property type="entry name" value="Bet v1-like"/>
    <property type="match status" value="1"/>
</dbReference>
<dbReference type="AlphaFoldDB" id="A0AAV0T3A3"/>
<organism evidence="2 3">
    <name type="scientific">Peronospora destructor</name>
    <dbReference type="NCBI Taxonomy" id="86335"/>
    <lineage>
        <taxon>Eukaryota</taxon>
        <taxon>Sar</taxon>
        <taxon>Stramenopiles</taxon>
        <taxon>Oomycota</taxon>
        <taxon>Peronosporomycetes</taxon>
        <taxon>Peronosporales</taxon>
        <taxon>Peronosporaceae</taxon>
        <taxon>Peronospora</taxon>
    </lineage>
</organism>
<dbReference type="Proteomes" id="UP001162029">
    <property type="component" value="Unassembled WGS sequence"/>
</dbReference>
<keyword evidence="3" id="KW-1185">Reference proteome</keyword>
<evidence type="ECO:0000313" key="3">
    <source>
        <dbReference type="Proteomes" id="UP001162029"/>
    </source>
</evidence>
<accession>A0AAV0T3A3</accession>
<proteinExistence type="predicted"/>
<dbReference type="EMBL" id="CANTFM010000109">
    <property type="protein sequence ID" value="CAI5711588.1"/>
    <property type="molecule type" value="Genomic_DNA"/>
</dbReference>